<gene>
    <name evidence="1" type="ORF">CANARDRAFT_29437</name>
</gene>
<keyword evidence="2" id="KW-1185">Reference proteome</keyword>
<reference evidence="2" key="1">
    <citation type="submission" date="2016-04" db="EMBL/GenBank/DDBJ databases">
        <title>Comparative genomics of biotechnologically important yeasts.</title>
        <authorList>
            <consortium name="DOE Joint Genome Institute"/>
            <person name="Riley R."/>
            <person name="Haridas S."/>
            <person name="Wolfe K.H."/>
            <person name="Lopes M.R."/>
            <person name="Hittinger C.T."/>
            <person name="Goker M."/>
            <person name="Salamov A."/>
            <person name="Wisecaver J."/>
            <person name="Long T.M."/>
            <person name="Aerts A.L."/>
            <person name="Barry K."/>
            <person name="Choi C."/>
            <person name="Clum A."/>
            <person name="Coughlan A.Y."/>
            <person name="Deshpande S."/>
            <person name="Douglass A.P."/>
            <person name="Hanson S.J."/>
            <person name="Klenk H.-P."/>
            <person name="Labutti K."/>
            <person name="Lapidus A."/>
            <person name="Lindquist E."/>
            <person name="Lipzen A."/>
            <person name="Meier-Kolthoff J.P."/>
            <person name="Ohm R.A."/>
            <person name="Otillar R.P."/>
            <person name="Pangilinan J."/>
            <person name="Peng Y."/>
            <person name="Rokas A."/>
            <person name="Rosa C.A."/>
            <person name="Scheuner C."/>
            <person name="Sibirny A.A."/>
            <person name="Slot J.C."/>
            <person name="Stielow J.B."/>
            <person name="Sun H."/>
            <person name="Kurtzman C.P."/>
            <person name="Blackwell M."/>
            <person name="Grigoriev I.V."/>
            <person name="Jeffries T.W."/>
        </authorList>
    </citation>
    <scope>NUCLEOTIDE SEQUENCE [LARGE SCALE GENOMIC DNA]</scope>
    <source>
        <strain evidence="2">NRRL YB-2248</strain>
    </source>
</reference>
<dbReference type="Proteomes" id="UP000094801">
    <property type="component" value="Unassembled WGS sequence"/>
</dbReference>
<name>A0A1E4SWU8_9ASCO</name>
<protein>
    <submittedName>
        <fullName evidence="1">Uncharacterized protein</fullName>
    </submittedName>
</protein>
<proteinExistence type="predicted"/>
<dbReference type="EMBL" id="KV453859">
    <property type="protein sequence ID" value="ODV83968.1"/>
    <property type="molecule type" value="Genomic_DNA"/>
</dbReference>
<accession>A0A1E4SWU8</accession>
<dbReference type="AlphaFoldDB" id="A0A1E4SWU8"/>
<sequence length="66" mass="8038">MDHKSIKFYAILEGSWFHKLTKNKFDTVFQHAQKVYVSATRRCNLLQRCFLHNHKEVWSLHEKSLY</sequence>
<evidence type="ECO:0000313" key="2">
    <source>
        <dbReference type="Proteomes" id="UP000094801"/>
    </source>
</evidence>
<evidence type="ECO:0000313" key="1">
    <source>
        <dbReference type="EMBL" id="ODV83968.1"/>
    </source>
</evidence>
<organism evidence="1 2">
    <name type="scientific">[Candida] arabinofermentans NRRL YB-2248</name>
    <dbReference type="NCBI Taxonomy" id="983967"/>
    <lineage>
        <taxon>Eukaryota</taxon>
        <taxon>Fungi</taxon>
        <taxon>Dikarya</taxon>
        <taxon>Ascomycota</taxon>
        <taxon>Saccharomycotina</taxon>
        <taxon>Pichiomycetes</taxon>
        <taxon>Pichiales</taxon>
        <taxon>Pichiaceae</taxon>
        <taxon>Ogataea</taxon>
        <taxon>Ogataea/Candida clade</taxon>
    </lineage>
</organism>